<dbReference type="Proteomes" id="UP000607796">
    <property type="component" value="Unassembled WGS sequence"/>
</dbReference>
<dbReference type="PROSITE" id="PS51257">
    <property type="entry name" value="PROKAR_LIPOPROTEIN"/>
    <property type="match status" value="1"/>
</dbReference>
<accession>A0ABR9X8U3</accession>
<evidence type="ECO:0000313" key="3">
    <source>
        <dbReference type="Proteomes" id="UP000607796"/>
    </source>
</evidence>
<keyword evidence="3" id="KW-1185">Reference proteome</keyword>
<dbReference type="InterPro" id="IPR011250">
    <property type="entry name" value="OMP/PagP_B-barrel"/>
</dbReference>
<evidence type="ECO:0000259" key="1">
    <source>
        <dbReference type="Pfam" id="PF01298"/>
    </source>
</evidence>
<evidence type="ECO:0000313" key="2">
    <source>
        <dbReference type="EMBL" id="MBE9639957.1"/>
    </source>
</evidence>
<organism evidence="2 3">
    <name type="scientific">Salipiger mangrovisoli</name>
    <dbReference type="NCBI Taxonomy" id="2865933"/>
    <lineage>
        <taxon>Bacteria</taxon>
        <taxon>Pseudomonadati</taxon>
        <taxon>Pseudomonadota</taxon>
        <taxon>Alphaproteobacteria</taxon>
        <taxon>Rhodobacterales</taxon>
        <taxon>Roseobacteraceae</taxon>
        <taxon>Salipiger</taxon>
    </lineage>
</organism>
<dbReference type="RefSeq" id="WP_194137232.1">
    <property type="nucleotide sequence ID" value="NZ_JADFFK010000024.1"/>
</dbReference>
<protein>
    <submittedName>
        <fullName evidence="2">Transferrin-binding protein-like solute binding protein</fullName>
    </submittedName>
</protein>
<dbReference type="Gene3D" id="2.40.160.90">
    <property type="match status" value="1"/>
</dbReference>
<feature type="domain" description="Transferrin-binding protein B C-lobe/N-lobe beta-barrel" evidence="1">
    <location>
        <begin position="174"/>
        <end position="294"/>
    </location>
</feature>
<dbReference type="EMBL" id="JADFFK010000024">
    <property type="protein sequence ID" value="MBE9639957.1"/>
    <property type="molecule type" value="Genomic_DNA"/>
</dbReference>
<reference evidence="2 3" key="1">
    <citation type="journal article" date="2021" name="Int. J. Syst. Evol. Microbiol.">
        <title>Salipiger mangrovisoli sp. nov., isolated from mangrove soil and the proposal for the reclassification of Paraphaeobacter pallidus as Salipiger pallidus comb. nov.</title>
        <authorList>
            <person name="Du J."/>
            <person name="Liu Y."/>
            <person name="Pei T."/>
            <person name="Deng M.R."/>
            <person name="Zhu H."/>
        </authorList>
    </citation>
    <scope>NUCLEOTIDE SEQUENCE [LARGE SCALE GENOMIC DNA]</scope>
    <source>
        <strain evidence="2 3">6D45A</strain>
    </source>
</reference>
<dbReference type="InterPro" id="IPR001677">
    <property type="entry name" value="TbpB_B_D"/>
</dbReference>
<dbReference type="Pfam" id="PF01298">
    <property type="entry name" value="TbpB_B_D"/>
    <property type="match status" value="1"/>
</dbReference>
<gene>
    <name evidence="2" type="ORF">IQ782_24180</name>
</gene>
<name>A0ABR9X8U3_9RHOB</name>
<dbReference type="SUPFAM" id="SSF56925">
    <property type="entry name" value="OMPA-like"/>
    <property type="match status" value="1"/>
</dbReference>
<proteinExistence type="predicted"/>
<comment type="caution">
    <text evidence="2">The sequence shown here is derived from an EMBL/GenBank/DDBJ whole genome shotgun (WGS) entry which is preliminary data.</text>
</comment>
<sequence length="299" mass="30034">MKYVCIGTAALALLSACGDGSKSSNSGSAVPGFTSFSAMGTSGDGTYRANGMALSTSYVTDAEGNVTSVGAPVLDRNITTDLTYAGGELTGATIRTSKGTITLSTANGDTFDVTSIDGGFLATSADGDRFLVAADPFQQGYEYQTFGTWQTGMTGTSRVAGAGSVGSRTSASQMPATGSASYYGDSLGQVITDGQVAVTTSYIAVDTPDFSTVEIYSSDTITADPLTGAKIADRADLDFYAAGTVSGTGFAADIDTGVLTGAVDGQFYGSNAQEVGGTFSGTTADSTYIGAFGAVDVSR</sequence>